<reference evidence="4" key="1">
    <citation type="journal article" date="2021" name="Microb. Physiol.">
        <title>Proteogenomic Insights into the Physiology of Marine, Sulfate-Reducing, Filamentous Desulfonema limicola and Desulfonema magnum.</title>
        <authorList>
            <person name="Schnaars V."/>
            <person name="Wohlbrand L."/>
            <person name="Scheve S."/>
            <person name="Hinrichs C."/>
            <person name="Reinhardt R."/>
            <person name="Rabus R."/>
        </authorList>
    </citation>
    <scope>NUCLEOTIDE SEQUENCE</scope>
    <source>
        <strain evidence="4">4be13</strain>
    </source>
</reference>
<dbReference type="SUPFAM" id="SSF53756">
    <property type="entry name" value="UDP-Glycosyltransferase/glycogen phosphorylase"/>
    <property type="match status" value="1"/>
</dbReference>
<dbReference type="InterPro" id="IPR001296">
    <property type="entry name" value="Glyco_trans_1"/>
</dbReference>
<dbReference type="EMBL" id="CP061800">
    <property type="protein sequence ID" value="QTA93601.1"/>
    <property type="molecule type" value="Genomic_DNA"/>
</dbReference>
<evidence type="ECO:0000256" key="1">
    <source>
        <dbReference type="SAM" id="Phobius"/>
    </source>
</evidence>
<evidence type="ECO:0000313" key="4">
    <source>
        <dbReference type="EMBL" id="QTA93601.1"/>
    </source>
</evidence>
<accession>A0A975BXL3</accession>
<feature type="domain" description="Glycosyltransferase subfamily 4-like N-terminal" evidence="3">
    <location>
        <begin position="14"/>
        <end position="128"/>
    </location>
</feature>
<dbReference type="Gene3D" id="3.40.50.2000">
    <property type="entry name" value="Glycogen Phosphorylase B"/>
    <property type="match status" value="2"/>
</dbReference>
<dbReference type="PANTHER" id="PTHR12526">
    <property type="entry name" value="GLYCOSYLTRANSFERASE"/>
    <property type="match status" value="1"/>
</dbReference>
<keyword evidence="1" id="KW-0812">Transmembrane</keyword>
<keyword evidence="5" id="KW-1185">Reference proteome</keyword>
<dbReference type="Pfam" id="PF13439">
    <property type="entry name" value="Glyco_transf_4"/>
    <property type="match status" value="1"/>
</dbReference>
<dbReference type="InterPro" id="IPR028098">
    <property type="entry name" value="Glyco_trans_4-like_N"/>
</dbReference>
<dbReference type="GO" id="GO:0016757">
    <property type="term" value="F:glycosyltransferase activity"/>
    <property type="evidence" value="ECO:0007669"/>
    <property type="project" value="InterPro"/>
</dbReference>
<dbReference type="Pfam" id="PF00534">
    <property type="entry name" value="Glycos_transf_1"/>
    <property type="match status" value="1"/>
</dbReference>
<dbReference type="PANTHER" id="PTHR12526:SF630">
    <property type="entry name" value="GLYCOSYLTRANSFERASE"/>
    <property type="match status" value="1"/>
</dbReference>
<feature type="transmembrane region" description="Helical" evidence="1">
    <location>
        <begin position="72"/>
        <end position="91"/>
    </location>
</feature>
<dbReference type="CDD" id="cd03801">
    <property type="entry name" value="GT4_PimA-like"/>
    <property type="match status" value="1"/>
</dbReference>
<evidence type="ECO:0000259" key="2">
    <source>
        <dbReference type="Pfam" id="PF00534"/>
    </source>
</evidence>
<evidence type="ECO:0000259" key="3">
    <source>
        <dbReference type="Pfam" id="PF13439"/>
    </source>
</evidence>
<dbReference type="RefSeq" id="WP_207680473.1">
    <property type="nucleotide sequence ID" value="NZ_CP061800.1"/>
</dbReference>
<keyword evidence="1" id="KW-1133">Transmembrane helix</keyword>
<dbReference type="AlphaFoldDB" id="A0A975BXL3"/>
<protein>
    <submittedName>
        <fullName evidence="4">Glycosyltransferase domain-containing protein</fullName>
    </submittedName>
</protein>
<organism evidence="4 5">
    <name type="scientific">Desulfonema magnum</name>
    <dbReference type="NCBI Taxonomy" id="45655"/>
    <lineage>
        <taxon>Bacteria</taxon>
        <taxon>Pseudomonadati</taxon>
        <taxon>Thermodesulfobacteriota</taxon>
        <taxon>Desulfobacteria</taxon>
        <taxon>Desulfobacterales</taxon>
        <taxon>Desulfococcaceae</taxon>
        <taxon>Desulfonema</taxon>
    </lineage>
</organism>
<feature type="domain" description="Glycosyl transferase family 1" evidence="2">
    <location>
        <begin position="197"/>
        <end position="356"/>
    </location>
</feature>
<dbReference type="Proteomes" id="UP000663722">
    <property type="component" value="Chromosome"/>
</dbReference>
<proteinExistence type="predicted"/>
<evidence type="ECO:0000313" key="5">
    <source>
        <dbReference type="Proteomes" id="UP000663722"/>
    </source>
</evidence>
<keyword evidence="1" id="KW-0472">Membrane</keyword>
<name>A0A975BXL3_9BACT</name>
<sequence>MKINVCNVDEEGRFGGPERRIVLVAKALKQHNIDTHVVYPKCDSDKFSQELSRAGISSSALNITRLSKEKKILARYVFCFFIEIFRLFIFFRRHNFDLIHVNGSYQFKVALAGRLAGIPVIWHLNDTKMDMIVKKICLFISKYCASGFIVTGKKVYEYYIRGTSLEKKPHFEIQVPVETTVFDPSHATPDKRVSQAHGRKIVTVSGINPIKGLEFFIKMASNLARYHSDLVFFVAGAEFSSQKTYYEYIKDLVASSNLTDKNFKFVGMIDNVPAFLQSADIFVFTSVSESGPATVWEAMSMGKAIVSTDVGSVSEYIEDGVSGFIAPIRDVGALCEKVEFLLENPDLRQKMGEKARIIAQKNLDVSLAAQKHAYFYRKILSLRFQ</sequence>
<gene>
    <name evidence="4" type="ORF">dnm_097050</name>
</gene>
<dbReference type="KEGG" id="dmm:dnm_097050"/>